<sequence length="122" mass="13569">MSIIVTPDDILSGGGGGRGGRNRSRRRREEDGADDDAANNIDPSQIINELNDVNTSAHAILADRSDNRLETLQLLANQSNIAKKIVTSVNNRDDRVKFNVVETMELLRLMTDLYDNKFLVTE</sequence>
<dbReference type="EMBL" id="JX454574">
    <property type="protein sequence ID" value="AGE89942.1"/>
    <property type="molecule type" value="Genomic_DNA"/>
</dbReference>
<evidence type="ECO:0000313" key="2">
    <source>
        <dbReference type="EMBL" id="AGE89942.1"/>
    </source>
</evidence>
<evidence type="ECO:0000313" key="3">
    <source>
        <dbReference type="EMBL" id="AYU75276.1"/>
    </source>
</evidence>
<gene>
    <name evidence="3" type="primary">p12</name>
    <name evidence="2" type="ORF">SlsnVgp087</name>
</gene>
<accession>M1JSL9</accession>
<proteinExistence type="predicted"/>
<dbReference type="InterPro" id="IPR009477">
    <property type="entry name" value="Baculo_Ac102"/>
</dbReference>
<keyword evidence="4" id="KW-1185">Reference proteome</keyword>
<dbReference type="OrthoDB" id="22566at10239"/>
<dbReference type="Proteomes" id="UP000232896">
    <property type="component" value="Segment"/>
</dbReference>
<dbReference type="EMBL" id="MG958660">
    <property type="protein sequence ID" value="AYU75276.1"/>
    <property type="molecule type" value="Genomic_DNA"/>
</dbReference>
<evidence type="ECO:0000313" key="4">
    <source>
        <dbReference type="Proteomes" id="UP000232896"/>
    </source>
</evidence>
<name>M1JSL9_NPVSL</name>
<reference evidence="2 4" key="1">
    <citation type="journal article" date="2013" name="Virus Res.">
        <title>Determination and analysis of the genome sequence of Spodoptera littoralis multiple nucleopolyhedrovirus.</title>
        <authorList>
            <person name="Breitenbach J.E."/>
            <person name="El-Sheikh el.-S.A."/>
            <person name="Harrison R.L."/>
            <person name="Rowley D.L."/>
            <person name="Sparks M.E."/>
            <person name="Gundersen-Rindal D.E."/>
            <person name="Popham H.J."/>
        </authorList>
    </citation>
    <scope>NUCLEOTIDE SEQUENCE [LARGE SCALE GENOMIC DNA]</scope>
    <source>
        <strain evidence="2">AN1956</strain>
    </source>
</reference>
<evidence type="ECO:0000256" key="1">
    <source>
        <dbReference type="SAM" id="MobiDB-lite"/>
    </source>
</evidence>
<dbReference type="Pfam" id="PF06497">
    <property type="entry name" value="Baculo_Ac102"/>
    <property type="match status" value="1"/>
</dbReference>
<protein>
    <submittedName>
        <fullName evidence="2">p12</fullName>
    </submittedName>
</protein>
<organism evidence="2 4">
    <name type="scientific">Spodoptera littoralis nuclear polyhedrosis virus</name>
    <name type="common">SlNPV</name>
    <dbReference type="NCBI Taxonomy" id="10456"/>
    <lineage>
        <taxon>Viruses</taxon>
        <taxon>Viruses incertae sedis</taxon>
        <taxon>Naldaviricetes</taxon>
        <taxon>Lefavirales</taxon>
        <taxon>Baculoviridae</taxon>
        <taxon>Alphabaculovirus</taxon>
        <taxon>Alphabaculovirus splittoralis</taxon>
    </lineage>
</organism>
<organismHost>
    <name type="scientific">Lepidoptera</name>
    <name type="common">moths &amp; butterflies</name>
    <dbReference type="NCBI Taxonomy" id="7088"/>
</organismHost>
<reference evidence="3" key="2">
    <citation type="submission" date="2018-02" db="EMBL/GenBank/DDBJ databases">
        <title>Genome analyses of the Tunisian isolate of Spodoptera littoralis#nucleopolyhedrovirus SpliNPV-Tun2 and biological activity identification.</title>
        <authorList>
            <person name="Ben Tiba S."/>
            <person name="Wennmann J.T."/>
            <person name="Laarif A."/>
            <person name="Larem A."/>
            <person name="Fattouch S."/>
            <person name="Jehle J.A."/>
        </authorList>
    </citation>
    <scope>NUCLEOTIDE SEQUENCE</scope>
    <source>
        <strain evidence="3">SpliNPV-Tun2</strain>
    </source>
</reference>
<feature type="region of interest" description="Disordered" evidence="1">
    <location>
        <begin position="1"/>
        <end position="45"/>
    </location>
</feature>